<comment type="caution">
    <text evidence="4">The sequence shown here is derived from an EMBL/GenBank/DDBJ whole genome shotgun (WGS) entry which is preliminary data.</text>
</comment>
<dbReference type="EMBL" id="NIGF01000003">
    <property type="protein sequence ID" value="PQV64926.1"/>
    <property type="molecule type" value="Genomic_DNA"/>
</dbReference>
<keyword evidence="2" id="KW-0472">Membrane</keyword>
<evidence type="ECO:0000259" key="3">
    <source>
        <dbReference type="Pfam" id="PF07596"/>
    </source>
</evidence>
<dbReference type="Gene3D" id="3.30.700.10">
    <property type="entry name" value="Glycoprotein, Type 4 Pilin"/>
    <property type="match status" value="1"/>
</dbReference>
<dbReference type="PANTHER" id="PTHR30093">
    <property type="entry name" value="GENERAL SECRETION PATHWAY PROTEIN G"/>
    <property type="match status" value="1"/>
</dbReference>
<dbReference type="AlphaFoldDB" id="A0A2S8SVV0"/>
<evidence type="ECO:0000313" key="4">
    <source>
        <dbReference type="EMBL" id="PQV64926.1"/>
    </source>
</evidence>
<gene>
    <name evidence="4" type="ORF">B1R32_103193</name>
</gene>
<feature type="transmembrane region" description="Helical" evidence="2">
    <location>
        <begin position="12"/>
        <end position="36"/>
    </location>
</feature>
<keyword evidence="5" id="KW-1185">Reference proteome</keyword>
<feature type="domain" description="DUF1559" evidence="3">
    <location>
        <begin position="38"/>
        <end position="81"/>
    </location>
</feature>
<dbReference type="InterPro" id="IPR000983">
    <property type="entry name" value="Bac_GSPG_pilin"/>
</dbReference>
<dbReference type="InterPro" id="IPR045584">
    <property type="entry name" value="Pilin-like"/>
</dbReference>
<dbReference type="Pfam" id="PF07596">
    <property type="entry name" value="SBP_bac_10"/>
    <property type="match status" value="1"/>
</dbReference>
<evidence type="ECO:0000256" key="2">
    <source>
        <dbReference type="SAM" id="Phobius"/>
    </source>
</evidence>
<sequence>MLRGTMNKRRSAFTLVEILVVLAIIAILAALLFPAFGRARESARQVNCASNLQQIVFAVQQYRKDEGRYPDTLVDVLGEGTKYDNGTATASLGSNAPGYLKGGQDILVCPNDDTLSEKARSSYGYLSKSLPTVTLANPVATASTDDLSQFVWNYWGYRNDGFSYKELAEARTANGNGTTCSTSTPCLDLVDPNSNFGSANVVKYSMSNRFAPPTTIITHCIYHRLQTANNINFPGDLYTVPDDSKNAKDIVLRVDGSAKAVDVSQWKTAAPADNVWQKQTP</sequence>
<dbReference type="GO" id="GO:0015627">
    <property type="term" value="C:type II protein secretion system complex"/>
    <property type="evidence" value="ECO:0007669"/>
    <property type="project" value="InterPro"/>
</dbReference>
<reference evidence="4 5" key="1">
    <citation type="journal article" date="2018" name="Syst. Appl. Microbiol.">
        <title>Abditibacterium utsteinense sp. nov., the first cultivated member of candidate phylum FBP, isolated from ice-free Antarctic soil samples.</title>
        <authorList>
            <person name="Tahon G."/>
            <person name="Tytgat B."/>
            <person name="Lebbe L."/>
            <person name="Carlier A."/>
            <person name="Willems A."/>
        </authorList>
    </citation>
    <scope>NUCLEOTIDE SEQUENCE [LARGE SCALE GENOMIC DNA]</scope>
    <source>
        <strain evidence="4 5">LMG 29911</strain>
    </source>
</reference>
<protein>
    <submittedName>
        <fullName evidence="4">Prepilin-type N-terminal cleavage/methylation domain-containing protein</fullName>
    </submittedName>
</protein>
<keyword evidence="2" id="KW-1133">Transmembrane helix</keyword>
<dbReference type="InParanoid" id="A0A2S8SVV0"/>
<evidence type="ECO:0000313" key="5">
    <source>
        <dbReference type="Proteomes" id="UP000237684"/>
    </source>
</evidence>
<evidence type="ECO:0000256" key="1">
    <source>
        <dbReference type="ARBA" id="ARBA00022481"/>
    </source>
</evidence>
<dbReference type="PRINTS" id="PR00813">
    <property type="entry name" value="BCTERIALGSPG"/>
</dbReference>
<dbReference type="GO" id="GO:0015628">
    <property type="term" value="P:protein secretion by the type II secretion system"/>
    <property type="evidence" value="ECO:0007669"/>
    <property type="project" value="InterPro"/>
</dbReference>
<dbReference type="InterPro" id="IPR011453">
    <property type="entry name" value="DUF1559"/>
</dbReference>
<dbReference type="InterPro" id="IPR012902">
    <property type="entry name" value="N_methyl_site"/>
</dbReference>
<keyword evidence="1" id="KW-0488">Methylation</keyword>
<proteinExistence type="predicted"/>
<accession>A0A2S8SVV0</accession>
<dbReference type="SUPFAM" id="SSF54523">
    <property type="entry name" value="Pili subunits"/>
    <property type="match status" value="1"/>
</dbReference>
<name>A0A2S8SVV0_9BACT</name>
<dbReference type="Proteomes" id="UP000237684">
    <property type="component" value="Unassembled WGS sequence"/>
</dbReference>
<keyword evidence="2" id="KW-0812">Transmembrane</keyword>
<organism evidence="4 5">
    <name type="scientific">Abditibacterium utsteinense</name>
    <dbReference type="NCBI Taxonomy" id="1960156"/>
    <lineage>
        <taxon>Bacteria</taxon>
        <taxon>Pseudomonadati</taxon>
        <taxon>Abditibacteriota</taxon>
        <taxon>Abditibacteriia</taxon>
        <taxon>Abditibacteriales</taxon>
        <taxon>Abditibacteriaceae</taxon>
        <taxon>Abditibacterium</taxon>
    </lineage>
</organism>
<dbReference type="NCBIfam" id="TIGR02532">
    <property type="entry name" value="IV_pilin_GFxxxE"/>
    <property type="match status" value="1"/>
</dbReference>
<dbReference type="Pfam" id="PF07963">
    <property type="entry name" value="N_methyl"/>
    <property type="match status" value="1"/>
</dbReference>